<feature type="region of interest" description="Disordered" evidence="10">
    <location>
        <begin position="1"/>
        <end position="44"/>
    </location>
</feature>
<feature type="domain" description="ABC transporter" evidence="12">
    <location>
        <begin position="834"/>
        <end position="1076"/>
    </location>
</feature>
<feature type="transmembrane region" description="Helical" evidence="11">
    <location>
        <begin position="1170"/>
        <end position="1191"/>
    </location>
</feature>
<evidence type="ECO:0000313" key="14">
    <source>
        <dbReference type="Proteomes" id="UP001219568"/>
    </source>
</evidence>
<keyword evidence="5 11" id="KW-0812">Transmembrane</keyword>
<feature type="domain" description="ABC transporter" evidence="12">
    <location>
        <begin position="137"/>
        <end position="391"/>
    </location>
</feature>
<evidence type="ECO:0000313" key="13">
    <source>
        <dbReference type="EMBL" id="KAJ6030553.1"/>
    </source>
</evidence>
<evidence type="ECO:0000256" key="6">
    <source>
        <dbReference type="ARBA" id="ARBA00022741"/>
    </source>
</evidence>
<dbReference type="InterPro" id="IPR043926">
    <property type="entry name" value="ABCG_dom"/>
</dbReference>
<evidence type="ECO:0000256" key="10">
    <source>
        <dbReference type="SAM" id="MobiDB-lite"/>
    </source>
</evidence>
<dbReference type="GO" id="GO:0016887">
    <property type="term" value="F:ATP hydrolysis activity"/>
    <property type="evidence" value="ECO:0007669"/>
    <property type="project" value="InterPro"/>
</dbReference>
<feature type="transmembrane region" description="Helical" evidence="11">
    <location>
        <begin position="536"/>
        <end position="557"/>
    </location>
</feature>
<feature type="transmembrane region" description="Helical" evidence="11">
    <location>
        <begin position="645"/>
        <end position="667"/>
    </location>
</feature>
<feature type="transmembrane region" description="Helical" evidence="11">
    <location>
        <begin position="1203"/>
        <end position="1226"/>
    </location>
</feature>
<dbReference type="EMBL" id="JAQJZL010000014">
    <property type="protein sequence ID" value="KAJ6030553.1"/>
    <property type="molecule type" value="Genomic_DNA"/>
</dbReference>
<dbReference type="Pfam" id="PF19055">
    <property type="entry name" value="ABC2_membrane_7"/>
    <property type="match status" value="1"/>
</dbReference>
<dbReference type="InterPro" id="IPR034003">
    <property type="entry name" value="ABCG_PDR_2"/>
</dbReference>
<feature type="transmembrane region" description="Helical" evidence="11">
    <location>
        <begin position="1324"/>
        <end position="1342"/>
    </location>
</feature>
<dbReference type="InterPro" id="IPR027417">
    <property type="entry name" value="P-loop_NTPase"/>
</dbReference>
<dbReference type="CDD" id="cd03232">
    <property type="entry name" value="ABCG_PDR_domain2"/>
    <property type="match status" value="1"/>
</dbReference>
<dbReference type="InterPro" id="IPR013525">
    <property type="entry name" value="ABC2_TM"/>
</dbReference>
<feature type="transmembrane region" description="Helical" evidence="11">
    <location>
        <begin position="613"/>
        <end position="633"/>
    </location>
</feature>
<reference evidence="13" key="1">
    <citation type="journal article" date="2023" name="IMA Fungus">
        <title>Comparative genomic study of the Penicillium genus elucidates a diverse pangenome and 15 lateral gene transfer events.</title>
        <authorList>
            <person name="Petersen C."/>
            <person name="Sorensen T."/>
            <person name="Nielsen M.R."/>
            <person name="Sondergaard T.E."/>
            <person name="Sorensen J.L."/>
            <person name="Fitzpatrick D.A."/>
            <person name="Frisvad J.C."/>
            <person name="Nielsen K.L."/>
        </authorList>
    </citation>
    <scope>NUCLEOTIDE SEQUENCE</scope>
    <source>
        <strain evidence="13">IBT 15450</strain>
    </source>
</reference>
<dbReference type="PANTHER" id="PTHR19241">
    <property type="entry name" value="ATP-BINDING CASSETTE TRANSPORTER"/>
    <property type="match status" value="1"/>
</dbReference>
<accession>A0AAD6N4Q3</accession>
<feature type="transmembrane region" description="Helical" evidence="11">
    <location>
        <begin position="750"/>
        <end position="770"/>
    </location>
</feature>
<organism evidence="13 14">
    <name type="scientific">Penicillium canescens</name>
    <dbReference type="NCBI Taxonomy" id="5083"/>
    <lineage>
        <taxon>Eukaryota</taxon>
        <taxon>Fungi</taxon>
        <taxon>Dikarya</taxon>
        <taxon>Ascomycota</taxon>
        <taxon>Pezizomycotina</taxon>
        <taxon>Eurotiomycetes</taxon>
        <taxon>Eurotiomycetidae</taxon>
        <taxon>Eurotiales</taxon>
        <taxon>Aspergillaceae</taxon>
        <taxon>Penicillium</taxon>
    </lineage>
</organism>
<evidence type="ECO:0000256" key="11">
    <source>
        <dbReference type="SAM" id="Phobius"/>
    </source>
</evidence>
<keyword evidence="6" id="KW-0547">Nucleotide-binding</keyword>
<feature type="transmembrane region" description="Helical" evidence="11">
    <location>
        <begin position="504"/>
        <end position="524"/>
    </location>
</feature>
<dbReference type="InterPro" id="IPR010929">
    <property type="entry name" value="PDR_CDR_ABC"/>
</dbReference>
<dbReference type="InterPro" id="IPR003439">
    <property type="entry name" value="ABC_transporter-like_ATP-bd"/>
</dbReference>
<dbReference type="SUPFAM" id="SSF52540">
    <property type="entry name" value="P-loop containing nucleoside triphosphate hydrolases"/>
    <property type="match status" value="2"/>
</dbReference>
<sequence>PKTGSTTTSCLVQSQNEMSSQSQTRANSLESDFVGKEPSTKAEINSDERLTTLARKLSERSNMSNYQPSFELRKGSALDPQSPHFNARAWAKAFYRVRYNANDGSPPRVAGVAFNNLSVSGYGSPLDYQMSVGNAALKLPTLVHQWFDGKKQKLNILENVDGLLLPGEQLCVLGPPGSGCSTLLKTIAGETRGFEVDPASYINYHGITPKQMSKYFRGEAIYTAEVDAHYPQLVVGDTLYFAALARAPREIPGGMKREEYATHLRDVIMSTFGISHTVNTKVGNDFVRGVSGGERKRVSIAEAALSYAPLQCWDNSTRGLDSANAIEFCRTLRTQGDVFGVTSCVAIYQAPQAAYELFDKVTALYEGKQIYFGPAQEAKGYFTRLGFVCPEAQTTPDFLTSMSSPDERIIRPGFENLVPRTSDDFAKRWKESPDRQALLQEIHQYSTEHPFNATDFDRFASSREAEKSSKQRLNSPFTLSYFGQIRLCLWRDFQRLKNDPSVTLAMLIGNFFEALIVASVFYNLPKDTSSFFSRGALLFMMVLLNAFSSVLEILTLYEKRTIVEKHVRYALYHPSAEAISSMIIDMPYKITNSLLTNLVLYFLPNLRREPGPFFFLLLVSFSMMMGMSMFFRFFASLTKSIEQALAPSAIILLALVLYTGFAIPVSYMRGWASWIRWLNPVSYGFEAVMVNEFHGQGYPCTSFVPSGPGYENVSAEEKVCSTIGAVPGTDIVQGTSFVRSSFGYENSHRWRNLGIIIALTIFLAACHLITSELVSSQRSKGEVLVFRRGKAQQARAKRNKGDEEQLPCRVVQNEKSPNEAPETIAGVEKQTSIFHWEDVTYDIKIKGEARRILDHVDGWIRPGTLTALMGVSGAGKTTLLDVLASRTFIGVVGGDMLVDGRPRDDSFQRKTGYVQQQDLHLHTTTVREALEFSALLRQPSQFSRAEKLAYVDTVIDLLSMSEYADAIVGVPGEGLNVEQRKRLTIGVELVARPKLLLFLDEPTSGLDSQTSWSICNLMETLTRNGQAILCTIHQPSAMLFQRFDRLLLLAKGGKTVYFGDVGPGAKTLTDYFLRNGGSACPPGHNPAEYMLEVIGAAPGAQTEVDWPSVWRKSPEHSEVRRELAKLRELGNKPATVSDDKSSYAEFAAPFFEQLIHVGRRVFQQYWRTPAYVYSKALLTVASALFIGFSLFKMENTQQGLQNQLFGVFVFLFVIVQLVLQIIPSFVTQRTLYESRERQSKTYAWQAFILSNITVELFWNTIMAIFCFLVWYYPVGFYRNAEYTDAVHSRGTQTILVIWASFLFASSFAHLLIAGLDSPEIASSLSNILFIMMYVFCGILAGPDSLPRFWIFMYRVNPLTYMVSSFLSGAVGEAPMRCADNEILSFAAPAGMTCWEYMRGYMSANPGYLLDSGAENNGTCQFCTMENTKDYLEGLNIQFSNRWRDFGLLWIYIVVNTVGAIIFYKLFRVPRSKKGSKGH</sequence>
<evidence type="ECO:0000256" key="8">
    <source>
        <dbReference type="ARBA" id="ARBA00022989"/>
    </source>
</evidence>
<dbReference type="Pfam" id="PF00005">
    <property type="entry name" value="ABC_tran"/>
    <property type="match status" value="2"/>
</dbReference>
<evidence type="ECO:0000259" key="12">
    <source>
        <dbReference type="PROSITE" id="PS50893"/>
    </source>
</evidence>
<dbReference type="GO" id="GO:0005524">
    <property type="term" value="F:ATP binding"/>
    <property type="evidence" value="ECO:0007669"/>
    <property type="project" value="UniProtKB-KW"/>
</dbReference>
<evidence type="ECO:0000256" key="4">
    <source>
        <dbReference type="ARBA" id="ARBA00022475"/>
    </source>
</evidence>
<feature type="compositionally biased region" description="Polar residues" evidence="10">
    <location>
        <begin position="1"/>
        <end position="30"/>
    </location>
</feature>
<name>A0AAD6N4Q3_PENCN</name>
<dbReference type="InterPro" id="IPR017871">
    <property type="entry name" value="ABC_transporter-like_CS"/>
</dbReference>
<comment type="similarity">
    <text evidence="2">Belongs to the ABC transporter superfamily. ABCG family. PDR (TC 3.A.1.205) subfamily.</text>
</comment>
<evidence type="ECO:0000256" key="3">
    <source>
        <dbReference type="ARBA" id="ARBA00022448"/>
    </source>
</evidence>
<proteinExistence type="inferred from homology"/>
<evidence type="ECO:0000256" key="9">
    <source>
        <dbReference type="ARBA" id="ARBA00023136"/>
    </source>
</evidence>
<dbReference type="FunFam" id="3.40.50.300:FF:003632">
    <property type="entry name" value="ABC multidrug transporter (Eurofung)"/>
    <property type="match status" value="1"/>
</dbReference>
<evidence type="ECO:0000256" key="1">
    <source>
        <dbReference type="ARBA" id="ARBA00004651"/>
    </source>
</evidence>
<keyword evidence="14" id="KW-1185">Reference proteome</keyword>
<evidence type="ECO:0000256" key="5">
    <source>
        <dbReference type="ARBA" id="ARBA00022692"/>
    </source>
</evidence>
<keyword evidence="7" id="KW-0067">ATP-binding</keyword>
<keyword evidence="3" id="KW-0813">Transport</keyword>
<dbReference type="GO" id="GO:0005886">
    <property type="term" value="C:plasma membrane"/>
    <property type="evidence" value="ECO:0007669"/>
    <property type="project" value="UniProtKB-SubCell"/>
</dbReference>
<dbReference type="PROSITE" id="PS00211">
    <property type="entry name" value="ABC_TRANSPORTER_1"/>
    <property type="match status" value="1"/>
</dbReference>
<feature type="compositionally biased region" description="Basic and acidic residues" evidence="10">
    <location>
        <begin position="33"/>
        <end position="44"/>
    </location>
</feature>
<keyword evidence="4" id="KW-1003">Cell membrane</keyword>
<dbReference type="FunFam" id="3.40.50.300:FF:000054">
    <property type="entry name" value="ABC multidrug transporter atrF"/>
    <property type="match status" value="1"/>
</dbReference>
<protein>
    <recommendedName>
        <fullName evidence="12">ABC transporter domain-containing protein</fullName>
    </recommendedName>
</protein>
<feature type="transmembrane region" description="Helical" evidence="11">
    <location>
        <begin position="1247"/>
        <end position="1272"/>
    </location>
</feature>
<evidence type="ECO:0000256" key="2">
    <source>
        <dbReference type="ARBA" id="ARBA00006012"/>
    </source>
</evidence>
<comment type="subcellular location">
    <subcellularLocation>
        <location evidence="1">Cell membrane</location>
        <topology evidence="1">Multi-pass membrane protein</topology>
    </subcellularLocation>
</comment>
<dbReference type="GO" id="GO:0140359">
    <property type="term" value="F:ABC-type transporter activity"/>
    <property type="evidence" value="ECO:0007669"/>
    <property type="project" value="InterPro"/>
</dbReference>
<dbReference type="Pfam" id="PF01061">
    <property type="entry name" value="ABC2_membrane"/>
    <property type="match status" value="2"/>
</dbReference>
<gene>
    <name evidence="13" type="ORF">N7460_010819</name>
</gene>
<dbReference type="InterPro" id="IPR003593">
    <property type="entry name" value="AAA+_ATPase"/>
</dbReference>
<dbReference type="Pfam" id="PF14510">
    <property type="entry name" value="ABC_trans_N"/>
    <property type="match status" value="1"/>
</dbReference>
<keyword evidence="9 11" id="KW-0472">Membrane</keyword>
<comment type="caution">
    <text evidence="13">The sequence shown here is derived from an EMBL/GenBank/DDBJ whole genome shotgun (WGS) entry which is preliminary data.</text>
</comment>
<dbReference type="Gene3D" id="3.40.50.300">
    <property type="entry name" value="P-loop containing nucleotide triphosphate hydrolases"/>
    <property type="match status" value="2"/>
</dbReference>
<evidence type="ECO:0000256" key="7">
    <source>
        <dbReference type="ARBA" id="ARBA00022840"/>
    </source>
</evidence>
<feature type="transmembrane region" description="Helical" evidence="11">
    <location>
        <begin position="1292"/>
        <end position="1312"/>
    </location>
</feature>
<feature type="transmembrane region" description="Helical" evidence="11">
    <location>
        <begin position="1448"/>
        <end position="1466"/>
    </location>
</feature>
<dbReference type="PROSITE" id="PS50893">
    <property type="entry name" value="ABC_TRANSPORTER_2"/>
    <property type="match status" value="2"/>
</dbReference>
<feature type="non-terminal residue" evidence="13">
    <location>
        <position position="1478"/>
    </location>
</feature>
<dbReference type="SMART" id="SM00382">
    <property type="entry name" value="AAA"/>
    <property type="match status" value="2"/>
</dbReference>
<reference evidence="13" key="2">
    <citation type="submission" date="2023-01" db="EMBL/GenBank/DDBJ databases">
        <authorList>
            <person name="Petersen C."/>
        </authorList>
    </citation>
    <scope>NUCLEOTIDE SEQUENCE</scope>
    <source>
        <strain evidence="13">IBT 15450</strain>
    </source>
</reference>
<dbReference type="Proteomes" id="UP001219568">
    <property type="component" value="Unassembled WGS sequence"/>
</dbReference>
<keyword evidence="8 11" id="KW-1133">Transmembrane helix</keyword>
<dbReference type="Pfam" id="PF06422">
    <property type="entry name" value="PDR_CDR"/>
    <property type="match status" value="1"/>
</dbReference>
<dbReference type="InterPro" id="IPR029481">
    <property type="entry name" value="ABC_trans_N"/>
</dbReference>